<reference evidence="1 2" key="1">
    <citation type="journal article" date="2012" name="PLoS ONE">
        <title>The genome characteristics and predicted function of methyl-group oxidation pathway in the obligate aceticlastic methanogens, Methanosaeta spp.</title>
        <authorList>
            <person name="Zhu J."/>
            <person name="Zheng H."/>
            <person name="Ai G."/>
            <person name="Zhang G."/>
            <person name="Liu D."/>
            <person name="Liu X."/>
            <person name="Dong X."/>
        </authorList>
    </citation>
    <scope>NUCLEOTIDE SEQUENCE [LARGE SCALE GENOMIC DNA]</scope>
    <source>
        <strain evidence="1 2">6Ac</strain>
    </source>
</reference>
<accession>G7WN53</accession>
<dbReference type="STRING" id="1110509.Mhar_0527"/>
<protein>
    <submittedName>
        <fullName evidence="1">Uncharacterized protein</fullName>
    </submittedName>
</protein>
<name>G7WN53_METH6</name>
<dbReference type="OrthoDB" id="359486at2157"/>
<dbReference type="HOGENOM" id="CLU_753576_0_0_2"/>
<sequence>MVSLEELEKLFEDGYRVVTSYPILNHTPQEIHGFISFFKTELSLQEALHPSNRNKNVVVLSHIPTGHQVEVLTSDQAILNRINKRIEYQNEPIGMAIRAQCLALGGRSTYGGVSHLDRLVESLDGLWGWEFKLGDAVGAFNVFIKLDQTDREYGELVREKLLLLLDCLAIIQNVGFYIKQFSCTFRPRIGLYCFAGMREEMLRPVTPEEINNIEAILSFDKERLAARGLNQSYLENCMPSRLSMLWAATEHVFRSKSEPLLTKDEINQILESAKNVESLKNDPDRLDKLKNAISDPGRVFLKGRNRIMAENMARIMNISEESAYSKVSKASKLRGKNVHQLSDDWDALREAEKFLQEALLSYLKRRK</sequence>
<proteinExistence type="predicted"/>
<gene>
    <name evidence="1" type="ordered locus">Mhar_0527</name>
</gene>
<dbReference type="GeneID" id="41009148"/>
<evidence type="ECO:0000313" key="1">
    <source>
        <dbReference type="EMBL" id="AET63909.1"/>
    </source>
</evidence>
<dbReference type="AlphaFoldDB" id="G7WN53"/>
<keyword evidence="2" id="KW-1185">Reference proteome</keyword>
<organism evidence="1 2">
    <name type="scientific">Methanothrix harundinacea (strain 6Ac)</name>
    <name type="common">Methanosaeta harundinacea</name>
    <dbReference type="NCBI Taxonomy" id="1110509"/>
    <lineage>
        <taxon>Archaea</taxon>
        <taxon>Methanobacteriati</taxon>
        <taxon>Methanobacteriota</taxon>
        <taxon>Stenosarchaea group</taxon>
        <taxon>Methanomicrobia</taxon>
        <taxon>Methanotrichales</taxon>
        <taxon>Methanotrichaceae</taxon>
        <taxon>Methanothrix</taxon>
    </lineage>
</organism>
<dbReference type="Proteomes" id="UP000005877">
    <property type="component" value="Chromosome"/>
</dbReference>
<dbReference type="PATRIC" id="fig|1110509.7.peg.586"/>
<dbReference type="EMBL" id="CP003117">
    <property type="protein sequence ID" value="AET63909.1"/>
    <property type="molecule type" value="Genomic_DNA"/>
</dbReference>
<evidence type="ECO:0000313" key="2">
    <source>
        <dbReference type="Proteomes" id="UP000005877"/>
    </source>
</evidence>
<dbReference type="KEGG" id="mhi:Mhar_0527"/>
<dbReference type="RefSeq" id="WP_014586094.1">
    <property type="nucleotide sequence ID" value="NC_017527.1"/>
</dbReference>